<protein>
    <submittedName>
        <fullName evidence="2">Uncharacterized protein</fullName>
    </submittedName>
</protein>
<organism evidence="2 3">
    <name type="scientific">Euplotes crassus</name>
    <dbReference type="NCBI Taxonomy" id="5936"/>
    <lineage>
        <taxon>Eukaryota</taxon>
        <taxon>Sar</taxon>
        <taxon>Alveolata</taxon>
        <taxon>Ciliophora</taxon>
        <taxon>Intramacronucleata</taxon>
        <taxon>Spirotrichea</taxon>
        <taxon>Hypotrichia</taxon>
        <taxon>Euplotida</taxon>
        <taxon>Euplotidae</taxon>
        <taxon>Moneuplotes</taxon>
    </lineage>
</organism>
<reference evidence="2" key="1">
    <citation type="submission" date="2023-07" db="EMBL/GenBank/DDBJ databases">
        <authorList>
            <consortium name="AG Swart"/>
            <person name="Singh M."/>
            <person name="Singh A."/>
            <person name="Seah K."/>
            <person name="Emmerich C."/>
        </authorList>
    </citation>
    <scope>NUCLEOTIDE SEQUENCE</scope>
    <source>
        <strain evidence="2">DP1</strain>
    </source>
</reference>
<dbReference type="Proteomes" id="UP001295684">
    <property type="component" value="Unassembled WGS sequence"/>
</dbReference>
<keyword evidence="1" id="KW-1133">Transmembrane helix</keyword>
<comment type="caution">
    <text evidence="2">The sequence shown here is derived from an EMBL/GenBank/DDBJ whole genome shotgun (WGS) entry which is preliminary data.</text>
</comment>
<dbReference type="EMBL" id="CAMPGE010006516">
    <property type="protein sequence ID" value="CAI2365369.1"/>
    <property type="molecule type" value="Genomic_DNA"/>
</dbReference>
<evidence type="ECO:0000256" key="1">
    <source>
        <dbReference type="SAM" id="Phobius"/>
    </source>
</evidence>
<name>A0AAD1UDT0_EUPCR</name>
<feature type="transmembrane region" description="Helical" evidence="1">
    <location>
        <begin position="6"/>
        <end position="22"/>
    </location>
</feature>
<accession>A0AAD1UDT0</accession>
<keyword evidence="1" id="KW-0812">Transmembrane</keyword>
<proteinExistence type="predicted"/>
<keyword evidence="1" id="KW-0472">Membrane</keyword>
<evidence type="ECO:0000313" key="2">
    <source>
        <dbReference type="EMBL" id="CAI2365369.1"/>
    </source>
</evidence>
<sequence>MYLLSIQLIGAVLFFLFVYNLINKLFFVEIESFEYFYEKEGRFLITDNFSSKEIKQKINQRLQEGLEQRRKQIYDSSEELLSISDVQKTNLSFKMDRLHSEITPGRK</sequence>
<keyword evidence="3" id="KW-1185">Reference proteome</keyword>
<dbReference type="AlphaFoldDB" id="A0AAD1UDT0"/>
<evidence type="ECO:0000313" key="3">
    <source>
        <dbReference type="Proteomes" id="UP001295684"/>
    </source>
</evidence>
<gene>
    <name evidence="2" type="ORF">ECRASSUSDP1_LOCUS6713</name>
</gene>